<gene>
    <name evidence="2" type="ordered locus">Halha_2409</name>
</gene>
<dbReference type="Proteomes" id="UP000010880">
    <property type="component" value="Chromosome"/>
</dbReference>
<dbReference type="KEGG" id="hhl:Halha_2409"/>
<dbReference type="Gene3D" id="3.30.420.140">
    <property type="entry name" value="YqgF/RNase H-like domain"/>
    <property type="match status" value="1"/>
</dbReference>
<dbReference type="STRING" id="748449.Halha_2409"/>
<dbReference type="SMART" id="SM00732">
    <property type="entry name" value="YqgFc"/>
    <property type="match status" value="1"/>
</dbReference>
<sequence length="128" mass="14617">MIIAIDPGRDKCGLAVVKKDLTVEYKEVVATTDLKSKVEKTQEKYQVEDLVLGDGTKSQEIKIEIEEFFKRVIIVDEAHSTLEARAIYWQDNPPTGWRRLLPTSLQTPPQPIDDYVAVILATRYLKKD</sequence>
<reference evidence="3" key="1">
    <citation type="submission" date="2012-02" db="EMBL/GenBank/DDBJ databases">
        <title>The complete genome of Halobacteroides halobius DSM 5150.</title>
        <authorList>
            <person name="Lucas S."/>
            <person name="Copeland A."/>
            <person name="Lapidus A."/>
            <person name="Glavina del Rio T."/>
            <person name="Dalin E."/>
            <person name="Tice H."/>
            <person name="Bruce D."/>
            <person name="Goodwin L."/>
            <person name="Pitluck S."/>
            <person name="Peters L."/>
            <person name="Mikhailova N."/>
            <person name="Gu W."/>
            <person name="Kyrpides N."/>
            <person name="Mavromatis K."/>
            <person name="Ivanova N."/>
            <person name="Brettin T."/>
            <person name="Detter J.C."/>
            <person name="Han C."/>
            <person name="Larimer F."/>
            <person name="Land M."/>
            <person name="Hauser L."/>
            <person name="Markowitz V."/>
            <person name="Cheng J.-F."/>
            <person name="Hugenholtz P."/>
            <person name="Woyke T."/>
            <person name="Wu D."/>
            <person name="Tindall B."/>
            <person name="Pomrenke H."/>
            <person name="Brambilla E."/>
            <person name="Klenk H.-P."/>
            <person name="Eisen J.A."/>
        </authorList>
    </citation>
    <scope>NUCLEOTIDE SEQUENCE [LARGE SCALE GENOMIC DNA]</scope>
    <source>
        <strain evidence="3">ATCC 35273 / DSM 5150 / MD-1</strain>
    </source>
</reference>
<dbReference type="InterPro" id="IPR006641">
    <property type="entry name" value="YqgF/RNaseH-like_dom"/>
</dbReference>
<evidence type="ECO:0000313" key="2">
    <source>
        <dbReference type="EMBL" id="AGB42283.1"/>
    </source>
</evidence>
<dbReference type="InterPro" id="IPR037027">
    <property type="entry name" value="YqgF/RNaseH-like_dom_sf"/>
</dbReference>
<dbReference type="HOGENOM" id="CLU_131578_0_0_9"/>
<dbReference type="eggNOG" id="COG0816">
    <property type="taxonomic scope" value="Bacteria"/>
</dbReference>
<dbReference type="AlphaFoldDB" id="L0KDZ9"/>
<dbReference type="SUPFAM" id="SSF53098">
    <property type="entry name" value="Ribonuclease H-like"/>
    <property type="match status" value="1"/>
</dbReference>
<keyword evidence="3" id="KW-1185">Reference proteome</keyword>
<feature type="domain" description="YqgF/RNase H-like" evidence="1">
    <location>
        <begin position="1"/>
        <end position="84"/>
    </location>
</feature>
<evidence type="ECO:0000313" key="3">
    <source>
        <dbReference type="Proteomes" id="UP000010880"/>
    </source>
</evidence>
<name>L0KDZ9_HALHC</name>
<dbReference type="GO" id="GO:0006139">
    <property type="term" value="P:nucleobase-containing compound metabolic process"/>
    <property type="evidence" value="ECO:0007669"/>
    <property type="project" value="InterPro"/>
</dbReference>
<organism evidence="2 3">
    <name type="scientific">Halobacteroides halobius (strain ATCC 35273 / DSM 5150 / MD-1)</name>
    <dbReference type="NCBI Taxonomy" id="748449"/>
    <lineage>
        <taxon>Bacteria</taxon>
        <taxon>Bacillati</taxon>
        <taxon>Bacillota</taxon>
        <taxon>Clostridia</taxon>
        <taxon>Halanaerobiales</taxon>
        <taxon>Halobacteroidaceae</taxon>
        <taxon>Halobacteroides</taxon>
    </lineage>
</organism>
<accession>L0KDZ9</accession>
<proteinExistence type="predicted"/>
<dbReference type="RefSeq" id="WP_015327997.1">
    <property type="nucleotide sequence ID" value="NC_019978.1"/>
</dbReference>
<dbReference type="OrthoDB" id="5161at2"/>
<dbReference type="InterPro" id="IPR012337">
    <property type="entry name" value="RNaseH-like_sf"/>
</dbReference>
<protein>
    <recommendedName>
        <fullName evidence="1">YqgF/RNase H-like domain-containing protein</fullName>
    </recommendedName>
</protein>
<dbReference type="EMBL" id="CP003359">
    <property type="protein sequence ID" value="AGB42283.1"/>
    <property type="molecule type" value="Genomic_DNA"/>
</dbReference>
<evidence type="ECO:0000259" key="1">
    <source>
        <dbReference type="SMART" id="SM00732"/>
    </source>
</evidence>